<dbReference type="PANTHER" id="PTHR43268:SF3">
    <property type="entry name" value="RHODANESE-LIKE DOMAIN-CONTAINING PROTEIN 7-RELATED"/>
    <property type="match status" value="1"/>
</dbReference>
<organism evidence="3 4">
    <name type="scientific">Myxacorys almedinensis A</name>
    <dbReference type="NCBI Taxonomy" id="2690445"/>
    <lineage>
        <taxon>Bacteria</taxon>
        <taxon>Bacillati</taxon>
        <taxon>Cyanobacteriota</taxon>
        <taxon>Cyanophyceae</taxon>
        <taxon>Leptolyngbyales</taxon>
        <taxon>Leptolyngbyaceae</taxon>
        <taxon>Myxacorys</taxon>
        <taxon>Myxacorys almedinensis</taxon>
    </lineage>
</organism>
<evidence type="ECO:0000313" key="3">
    <source>
        <dbReference type="EMBL" id="NDJ17841.1"/>
    </source>
</evidence>
<dbReference type="RefSeq" id="WP_162423364.1">
    <property type="nucleotide sequence ID" value="NZ_WVIE01000011.1"/>
</dbReference>
<evidence type="ECO:0000256" key="1">
    <source>
        <dbReference type="HAMAP-Rule" id="MF_00469"/>
    </source>
</evidence>
<dbReference type="HAMAP" id="MF_00469">
    <property type="entry name" value="TrhO"/>
    <property type="match status" value="1"/>
</dbReference>
<protein>
    <recommendedName>
        <fullName evidence="1">tRNA uridine(34) hydroxylase</fullName>
        <ecNumber evidence="1">1.14.-.-</ecNumber>
    </recommendedName>
    <alternativeName>
        <fullName evidence="1">tRNA hydroxylation protein O</fullName>
    </alternativeName>
</protein>
<dbReference type="GO" id="GO:0006400">
    <property type="term" value="P:tRNA modification"/>
    <property type="evidence" value="ECO:0007669"/>
    <property type="project" value="UniProtKB-UniRule"/>
</dbReference>
<feature type="domain" description="Rhodanese" evidence="2">
    <location>
        <begin position="122"/>
        <end position="216"/>
    </location>
</feature>
<keyword evidence="1" id="KW-0560">Oxidoreductase</keyword>
<accession>A0A8J8CJQ1</accession>
<dbReference type="InterPro" id="IPR001763">
    <property type="entry name" value="Rhodanese-like_dom"/>
</dbReference>
<dbReference type="InterPro" id="IPR036873">
    <property type="entry name" value="Rhodanese-like_dom_sf"/>
</dbReference>
<comment type="caution">
    <text evidence="3">The sequence shown here is derived from an EMBL/GenBank/DDBJ whole genome shotgun (WGS) entry which is preliminary data.</text>
</comment>
<name>A0A8J8CJQ1_9CYAN</name>
<dbReference type="GO" id="GO:0016705">
    <property type="term" value="F:oxidoreductase activity, acting on paired donors, with incorporation or reduction of molecular oxygen"/>
    <property type="evidence" value="ECO:0007669"/>
    <property type="project" value="UniProtKB-UniRule"/>
</dbReference>
<dbReference type="Pfam" id="PF00581">
    <property type="entry name" value="Rhodanese"/>
    <property type="match status" value="1"/>
</dbReference>
<dbReference type="SUPFAM" id="SSF52821">
    <property type="entry name" value="Rhodanese/Cell cycle control phosphatase"/>
    <property type="match status" value="1"/>
</dbReference>
<dbReference type="Gene3D" id="3.40.250.10">
    <property type="entry name" value="Rhodanese-like domain"/>
    <property type="match status" value="1"/>
</dbReference>
<keyword evidence="4" id="KW-1185">Reference proteome</keyword>
<reference evidence="3" key="1">
    <citation type="submission" date="2019-12" db="EMBL/GenBank/DDBJ databases">
        <title>High-Quality draft genome sequences of three cyanobacteria isolated from the limestone walls of the Old Cathedral of Coimbra.</title>
        <authorList>
            <person name="Tiago I."/>
            <person name="Soares F."/>
            <person name="Portugal A."/>
        </authorList>
    </citation>
    <scope>NUCLEOTIDE SEQUENCE</scope>
    <source>
        <strain evidence="3">A</strain>
    </source>
</reference>
<dbReference type="EMBL" id="WVIE01000011">
    <property type="protein sequence ID" value="NDJ17841.1"/>
    <property type="molecule type" value="Genomic_DNA"/>
</dbReference>
<gene>
    <name evidence="1" type="primary">trhO</name>
    <name evidence="3" type="ORF">GS601_11135</name>
</gene>
<comment type="catalytic activity">
    <reaction evidence="1">
        <text>uridine(34) in tRNA + AH2 + O2 = 5-hydroxyuridine(34) in tRNA + A + H2O</text>
        <dbReference type="Rhea" id="RHEA:64224"/>
        <dbReference type="Rhea" id="RHEA-COMP:11727"/>
        <dbReference type="Rhea" id="RHEA-COMP:13381"/>
        <dbReference type="ChEBI" id="CHEBI:13193"/>
        <dbReference type="ChEBI" id="CHEBI:15377"/>
        <dbReference type="ChEBI" id="CHEBI:15379"/>
        <dbReference type="ChEBI" id="CHEBI:17499"/>
        <dbReference type="ChEBI" id="CHEBI:65315"/>
        <dbReference type="ChEBI" id="CHEBI:136877"/>
    </reaction>
</comment>
<dbReference type="SMART" id="SM00450">
    <property type="entry name" value="RHOD"/>
    <property type="match status" value="1"/>
</dbReference>
<dbReference type="InterPro" id="IPR040503">
    <property type="entry name" value="TRHO_N"/>
</dbReference>
<keyword evidence="1" id="KW-0819">tRNA processing</keyword>
<evidence type="ECO:0000259" key="2">
    <source>
        <dbReference type="PROSITE" id="PS50206"/>
    </source>
</evidence>
<dbReference type="CDD" id="cd01518">
    <property type="entry name" value="RHOD_YceA"/>
    <property type="match status" value="1"/>
</dbReference>
<comment type="function">
    <text evidence="1">Catalyzes oxygen-dependent 5-hydroxyuridine (ho5U) modification at position 34 in tRNAs.</text>
</comment>
<dbReference type="Proteomes" id="UP000646053">
    <property type="component" value="Unassembled WGS sequence"/>
</dbReference>
<dbReference type="Pfam" id="PF17773">
    <property type="entry name" value="UPF0176_N"/>
    <property type="match status" value="1"/>
</dbReference>
<proteinExistence type="inferred from homology"/>
<dbReference type="PROSITE" id="PS50206">
    <property type="entry name" value="RHODANESE_3"/>
    <property type="match status" value="1"/>
</dbReference>
<evidence type="ECO:0000313" key="4">
    <source>
        <dbReference type="Proteomes" id="UP000646053"/>
    </source>
</evidence>
<dbReference type="NCBIfam" id="NF001136">
    <property type="entry name" value="PRK00142.1-4"/>
    <property type="match status" value="1"/>
</dbReference>
<comment type="similarity">
    <text evidence="1">Belongs to the TrhO family.</text>
</comment>
<dbReference type="Gene3D" id="3.30.70.100">
    <property type="match status" value="1"/>
</dbReference>
<dbReference type="InterPro" id="IPR020936">
    <property type="entry name" value="TrhO"/>
</dbReference>
<dbReference type="EC" id="1.14.-.-" evidence="1"/>
<dbReference type="AlphaFoldDB" id="A0A8J8CJQ1"/>
<sequence length="275" mass="30425">MSQLVATFYKFVQLADCADTRKPLLTYCLEQGLKGTILLAEEGINGAIAGSPSAVHNLLAFLRADLRLADLAHSESITHSSPFDRMKVKLKKEIVTLGMPEINPSQQVGTYVRPQEWNALISDPDVMVIDVRNTFEIGVGTFARSHDPQTGSFRQFPNYVQTQLDPQHHKKIAMFCTGGIRCEKASALMLAQGFEEVYHLQGGILSYLKAIPREESLWQGECFVFDQRVAVTQGVEDGSYKMCRACGHPISQADQSAELDHVGRACSYCGASFDF</sequence>
<dbReference type="PANTHER" id="PTHR43268">
    <property type="entry name" value="THIOSULFATE SULFURTRANSFERASE/RHODANESE-LIKE DOMAIN-CONTAINING PROTEIN 2"/>
    <property type="match status" value="1"/>
</dbReference>